<accession>A0ABQ2MA29</accession>
<dbReference type="InterPro" id="IPR001261">
    <property type="entry name" value="ArgE/DapE_CS"/>
</dbReference>
<dbReference type="Proteomes" id="UP000631535">
    <property type="component" value="Unassembled WGS sequence"/>
</dbReference>
<evidence type="ECO:0000256" key="1">
    <source>
        <dbReference type="ARBA" id="ARBA00001947"/>
    </source>
</evidence>
<dbReference type="Pfam" id="PF01546">
    <property type="entry name" value="Peptidase_M20"/>
    <property type="match status" value="1"/>
</dbReference>
<dbReference type="CDD" id="cd03885">
    <property type="entry name" value="M20_CPDG2"/>
    <property type="match status" value="1"/>
</dbReference>
<evidence type="ECO:0000256" key="5">
    <source>
        <dbReference type="SAM" id="MobiDB-lite"/>
    </source>
</evidence>
<dbReference type="PROSITE" id="PS00758">
    <property type="entry name" value="ARGE_DAPE_CPG2_1"/>
    <property type="match status" value="1"/>
</dbReference>
<sequence length="402" mass="42025">MPDPTVPDPKVYLEELTSRGPEMLDDLESLVSAESPSSDPAALRSCRDVLEEMGTRLLGRRPTVLPDSGGPDTGDGPATPGGLLWRLGPADRRPVLLVGHFDTVWPLGTLRRRPFTVQDSRALGPGVFDMKAGLVQGLHALARLRATTGADPAVAFLVTSDEEVGSPLGGPVVTEWARASRTALVLEGAAGDGALKHARKGWSFYDISVRGRAAHAGLDPLEGRNALVDLARVVVDLERLGSADGETTVTPTTASAGTTQNTVPEHARVMVDVRSPDSAAQEQLDAALRRLVADTARLPFEIGGGINRPPLEQAHAREPLRLARTACARLGLPWPGSARVGGVSDGNLCAATGTPTLDGLGAVGGGAHAEHEWADVTRLPERAALVGMMTALLDAEAPHPGV</sequence>
<evidence type="ECO:0000313" key="8">
    <source>
        <dbReference type="Proteomes" id="UP000631535"/>
    </source>
</evidence>
<evidence type="ECO:0000313" key="7">
    <source>
        <dbReference type="EMBL" id="GGO48683.1"/>
    </source>
</evidence>
<dbReference type="GO" id="GO:0004180">
    <property type="term" value="F:carboxypeptidase activity"/>
    <property type="evidence" value="ECO:0007669"/>
    <property type="project" value="UniProtKB-KW"/>
</dbReference>
<dbReference type="InterPro" id="IPR011650">
    <property type="entry name" value="Peptidase_M20_dimer"/>
</dbReference>
<dbReference type="EMBL" id="BMMP01000007">
    <property type="protein sequence ID" value="GGO48683.1"/>
    <property type="molecule type" value="Genomic_DNA"/>
</dbReference>
<evidence type="ECO:0000259" key="6">
    <source>
        <dbReference type="Pfam" id="PF07687"/>
    </source>
</evidence>
<dbReference type="Pfam" id="PF07687">
    <property type="entry name" value="M20_dimer"/>
    <property type="match status" value="1"/>
</dbReference>
<dbReference type="InterPro" id="IPR017150">
    <property type="entry name" value="Pept_M20_glutamate_carboxypep"/>
</dbReference>
<dbReference type="PANTHER" id="PTHR43808:SF9">
    <property type="entry name" value="BLL0789 PROTEIN"/>
    <property type="match status" value="1"/>
</dbReference>
<gene>
    <name evidence="7" type="ORF">GCM10012287_24240</name>
</gene>
<keyword evidence="7" id="KW-0121">Carboxypeptidase</keyword>
<name>A0ABQ2MA29_9ACTN</name>
<dbReference type="InterPro" id="IPR002933">
    <property type="entry name" value="Peptidase_M20"/>
</dbReference>
<organism evidence="7 8">
    <name type="scientific">Streptomyces daqingensis</name>
    <dbReference type="NCBI Taxonomy" id="1472640"/>
    <lineage>
        <taxon>Bacteria</taxon>
        <taxon>Bacillati</taxon>
        <taxon>Actinomycetota</taxon>
        <taxon>Actinomycetes</taxon>
        <taxon>Kitasatosporales</taxon>
        <taxon>Streptomycetaceae</taxon>
        <taxon>Streptomyces</taxon>
    </lineage>
</organism>
<keyword evidence="7" id="KW-0645">Protease</keyword>
<dbReference type="Gene3D" id="3.40.630.10">
    <property type="entry name" value="Zn peptidases"/>
    <property type="match status" value="1"/>
</dbReference>
<dbReference type="SUPFAM" id="SSF55031">
    <property type="entry name" value="Bacterial exopeptidase dimerisation domain"/>
    <property type="match status" value="1"/>
</dbReference>
<keyword evidence="4" id="KW-0862">Zinc</keyword>
<evidence type="ECO:0000256" key="2">
    <source>
        <dbReference type="ARBA" id="ARBA00022723"/>
    </source>
</evidence>
<keyword evidence="2" id="KW-0479">Metal-binding</keyword>
<dbReference type="Gene3D" id="3.30.70.360">
    <property type="match status" value="1"/>
</dbReference>
<protein>
    <submittedName>
        <fullName evidence="7">Glutamate carboxypeptidase</fullName>
    </submittedName>
</protein>
<proteinExistence type="predicted"/>
<dbReference type="PANTHER" id="PTHR43808">
    <property type="entry name" value="ACETYLORNITHINE DEACETYLASE"/>
    <property type="match status" value="1"/>
</dbReference>
<reference evidence="8" key="1">
    <citation type="journal article" date="2019" name="Int. J. Syst. Evol. Microbiol.">
        <title>The Global Catalogue of Microorganisms (GCM) 10K type strain sequencing project: providing services to taxonomists for standard genome sequencing and annotation.</title>
        <authorList>
            <consortium name="The Broad Institute Genomics Platform"/>
            <consortium name="The Broad Institute Genome Sequencing Center for Infectious Disease"/>
            <person name="Wu L."/>
            <person name="Ma J."/>
        </authorList>
    </citation>
    <scope>NUCLEOTIDE SEQUENCE [LARGE SCALE GENOMIC DNA]</scope>
    <source>
        <strain evidence="8">CGMCC 4.7178</strain>
    </source>
</reference>
<comment type="caution">
    <text evidence="7">The sequence shown here is derived from an EMBL/GenBank/DDBJ whole genome shotgun (WGS) entry which is preliminary data.</text>
</comment>
<feature type="domain" description="Peptidase M20 dimerisation" evidence="6">
    <location>
        <begin position="198"/>
        <end position="295"/>
    </location>
</feature>
<dbReference type="PIRSF" id="PIRSF037238">
    <property type="entry name" value="Carboxypeptidase_G2"/>
    <property type="match status" value="1"/>
</dbReference>
<dbReference type="InterPro" id="IPR036264">
    <property type="entry name" value="Bact_exopeptidase_dim_dom"/>
</dbReference>
<evidence type="ECO:0000256" key="4">
    <source>
        <dbReference type="ARBA" id="ARBA00022833"/>
    </source>
</evidence>
<dbReference type="SUPFAM" id="SSF53187">
    <property type="entry name" value="Zn-dependent exopeptidases"/>
    <property type="match status" value="1"/>
</dbReference>
<dbReference type="InterPro" id="IPR050072">
    <property type="entry name" value="Peptidase_M20A"/>
</dbReference>
<feature type="region of interest" description="Disordered" evidence="5">
    <location>
        <begin position="60"/>
        <end position="80"/>
    </location>
</feature>
<evidence type="ECO:0000256" key="3">
    <source>
        <dbReference type="ARBA" id="ARBA00022801"/>
    </source>
</evidence>
<comment type="cofactor">
    <cofactor evidence="1">
        <name>Zn(2+)</name>
        <dbReference type="ChEBI" id="CHEBI:29105"/>
    </cofactor>
</comment>
<dbReference type="RefSeq" id="WP_229711818.1">
    <property type="nucleotide sequence ID" value="NZ_BMMP01000007.1"/>
</dbReference>
<feature type="compositionally biased region" description="Low complexity" evidence="5">
    <location>
        <begin position="65"/>
        <end position="80"/>
    </location>
</feature>
<keyword evidence="3" id="KW-0378">Hydrolase</keyword>
<keyword evidence="8" id="KW-1185">Reference proteome</keyword>